<comment type="subcellular location">
    <subcellularLocation>
        <location evidence="1">Endoplasmic reticulum membrane</location>
        <topology evidence="1">Multi-pass membrane protein</topology>
    </subcellularLocation>
</comment>
<dbReference type="InterPro" id="IPR033118">
    <property type="entry name" value="EXPERA"/>
</dbReference>
<evidence type="ECO:0000256" key="7">
    <source>
        <dbReference type="PROSITE-ProRule" id="PRU01087"/>
    </source>
</evidence>
<feature type="transmembrane region" description="Helical" evidence="8">
    <location>
        <begin position="21"/>
        <end position="40"/>
    </location>
</feature>
<keyword evidence="5 7" id="KW-1133">Transmembrane helix</keyword>
<organism evidence="10 11">
    <name type="scientific">Sporothrix schenckii 1099-18</name>
    <dbReference type="NCBI Taxonomy" id="1397361"/>
    <lineage>
        <taxon>Eukaryota</taxon>
        <taxon>Fungi</taxon>
        <taxon>Dikarya</taxon>
        <taxon>Ascomycota</taxon>
        <taxon>Pezizomycotina</taxon>
        <taxon>Sordariomycetes</taxon>
        <taxon>Sordariomycetidae</taxon>
        <taxon>Ophiostomatales</taxon>
        <taxon>Ophiostomataceae</taxon>
        <taxon>Sporothrix</taxon>
    </lineage>
</organism>
<reference evidence="10 11" key="1">
    <citation type="journal article" date="2014" name="BMC Genomics">
        <title>Comparative genomics of the major fungal agents of human and animal Sporotrichosis: Sporothrix schenckii and Sporothrix brasiliensis.</title>
        <authorList>
            <person name="Teixeira M.M."/>
            <person name="de Almeida L.G."/>
            <person name="Kubitschek-Barreira P."/>
            <person name="Alves F.L."/>
            <person name="Kioshima E.S."/>
            <person name="Abadio A.K."/>
            <person name="Fernandes L."/>
            <person name="Derengowski L.S."/>
            <person name="Ferreira K.S."/>
            <person name="Souza R.C."/>
            <person name="Ruiz J.C."/>
            <person name="de Andrade N.C."/>
            <person name="Paes H.C."/>
            <person name="Nicola A.M."/>
            <person name="Albuquerque P."/>
            <person name="Gerber A.L."/>
            <person name="Martins V.P."/>
            <person name="Peconick L.D."/>
            <person name="Neto A.V."/>
            <person name="Chaucanez C.B."/>
            <person name="Silva P.A."/>
            <person name="Cunha O.L."/>
            <person name="de Oliveira F.F."/>
            <person name="dos Santos T.C."/>
            <person name="Barros A.L."/>
            <person name="Soares M.A."/>
            <person name="de Oliveira L.M."/>
            <person name="Marini M.M."/>
            <person name="Villalobos-Duno H."/>
            <person name="Cunha M.M."/>
            <person name="de Hoog S."/>
            <person name="da Silveira J.F."/>
            <person name="Henrissat B."/>
            <person name="Nino-Vega G.A."/>
            <person name="Cisalpino P.S."/>
            <person name="Mora-Montes H.M."/>
            <person name="Almeida S.R."/>
            <person name="Stajich J.E."/>
            <person name="Lopes-Bezerra L.M."/>
            <person name="Vasconcelos A.T."/>
            <person name="Felipe M.S."/>
        </authorList>
    </citation>
    <scope>NUCLEOTIDE SEQUENCE [LARGE SCALE GENOMIC DNA]</scope>
    <source>
        <strain evidence="10 11">1099-18</strain>
    </source>
</reference>
<evidence type="ECO:0000256" key="5">
    <source>
        <dbReference type="ARBA" id="ARBA00022989"/>
    </source>
</evidence>
<evidence type="ECO:0000313" key="11">
    <source>
        <dbReference type="Proteomes" id="UP000033710"/>
    </source>
</evidence>
<evidence type="ECO:0000256" key="2">
    <source>
        <dbReference type="ARBA" id="ARBA00009096"/>
    </source>
</evidence>
<gene>
    <name evidence="10" type="ORF">SPSK_10532</name>
</gene>
<keyword evidence="3 7" id="KW-0812">Transmembrane</keyword>
<dbReference type="GeneID" id="27672185"/>
<dbReference type="VEuPathDB" id="FungiDB:SPSK_10532"/>
<dbReference type="GO" id="GO:0005789">
    <property type="term" value="C:endoplasmic reticulum membrane"/>
    <property type="evidence" value="ECO:0007669"/>
    <property type="project" value="UniProtKB-SubCell"/>
</dbReference>
<dbReference type="RefSeq" id="XP_016584753.1">
    <property type="nucleotide sequence ID" value="XM_016736908.1"/>
</dbReference>
<dbReference type="PIRSF" id="PIRSF031032">
    <property type="entry name" value="TMP_97_prd"/>
    <property type="match status" value="1"/>
</dbReference>
<comment type="similarity">
    <text evidence="2">Belongs to the TMEM97/sigma-2 receptor family.</text>
</comment>
<accession>A0A0F2LX86</accession>
<evidence type="ECO:0000313" key="10">
    <source>
        <dbReference type="EMBL" id="KJR82077.1"/>
    </source>
</evidence>
<evidence type="ECO:0000256" key="1">
    <source>
        <dbReference type="ARBA" id="ARBA00004477"/>
    </source>
</evidence>
<evidence type="ECO:0000256" key="3">
    <source>
        <dbReference type="ARBA" id="ARBA00022692"/>
    </source>
</evidence>
<feature type="domain" description="EXPERA" evidence="9">
    <location>
        <begin position="18"/>
        <end position="190"/>
    </location>
</feature>
<dbReference type="EMBL" id="AXCR01000010">
    <property type="protein sequence ID" value="KJR82077.1"/>
    <property type="molecule type" value="Genomic_DNA"/>
</dbReference>
<protein>
    <recommendedName>
        <fullName evidence="9">EXPERA domain-containing protein</fullName>
    </recommendedName>
</protein>
<dbReference type="PANTHER" id="PTHR31204">
    <property type="entry name" value="SIGMA INTRACELLULAR RECEPTOR 2"/>
    <property type="match status" value="1"/>
</dbReference>
<sequence length="210" mass="23561">MLPPTEYAVIMPLSQTTRDRIWLVWFCLQIPVILSDTLGVDAVDTYPAWLCADPGAPLHFLHTFRQWYVTTYNDPLMDWTPASGAAVGAGGPWMALFLWIEMAATLPIVLYSVYRFARLATATAPSHAAASTTGPWELLLLVYAFETALTTAVCIHDVGYWSPAVYSEADKNVFRYQLFGPYFAMPALLFVDMYSRLLARFNVDSTKKTQ</sequence>
<dbReference type="Proteomes" id="UP000033710">
    <property type="component" value="Unassembled WGS sequence"/>
</dbReference>
<dbReference type="AlphaFoldDB" id="A0A0F2LX86"/>
<feature type="transmembrane region" description="Helical" evidence="8">
    <location>
        <begin position="96"/>
        <end position="117"/>
    </location>
</feature>
<dbReference type="PROSITE" id="PS51751">
    <property type="entry name" value="EXPERA"/>
    <property type="match status" value="1"/>
</dbReference>
<proteinExistence type="inferred from homology"/>
<keyword evidence="4" id="KW-0256">Endoplasmic reticulum</keyword>
<reference evidence="10 11" key="2">
    <citation type="journal article" date="2015" name="Eukaryot. Cell">
        <title>Asexual propagation of a virulent clone complex in a human and feline outbreak of sporotrichosis.</title>
        <authorList>
            <person name="Teixeira Mde M."/>
            <person name="Rodrigues A.M."/>
            <person name="Tsui C.K."/>
            <person name="de Almeida L.G."/>
            <person name="Van Diepeningen A.D."/>
            <person name="van den Ende B.G."/>
            <person name="Fernandes G.F."/>
            <person name="Kano R."/>
            <person name="Hamelin R.C."/>
            <person name="Lopes-Bezerra L.M."/>
            <person name="Vasconcelos A.T."/>
            <person name="de Hoog S."/>
            <person name="de Camargo Z.P."/>
            <person name="Felipe M.S."/>
        </authorList>
    </citation>
    <scope>NUCLEOTIDE SEQUENCE [LARGE SCALE GENOMIC DNA]</scope>
    <source>
        <strain evidence="10 11">1099-18</strain>
    </source>
</reference>
<dbReference type="OrthoDB" id="433124at2759"/>
<dbReference type="Pfam" id="PF05241">
    <property type="entry name" value="EBP"/>
    <property type="match status" value="1"/>
</dbReference>
<dbReference type="KEGG" id="ssck:SPSK_10532"/>
<keyword evidence="6 7" id="KW-0472">Membrane</keyword>
<name>A0A0F2LX86_SPOSC</name>
<dbReference type="InterPro" id="IPR051987">
    <property type="entry name" value="Sigma-2_receptor-like"/>
</dbReference>
<evidence type="ECO:0000259" key="9">
    <source>
        <dbReference type="PROSITE" id="PS51751"/>
    </source>
</evidence>
<feature type="transmembrane region" description="Helical" evidence="8">
    <location>
        <begin position="173"/>
        <end position="191"/>
    </location>
</feature>
<evidence type="ECO:0000256" key="4">
    <source>
        <dbReference type="ARBA" id="ARBA00022824"/>
    </source>
</evidence>
<evidence type="ECO:0000256" key="6">
    <source>
        <dbReference type="ARBA" id="ARBA00023136"/>
    </source>
</evidence>
<comment type="caution">
    <text evidence="10">The sequence shown here is derived from an EMBL/GenBank/DDBJ whole genome shotgun (WGS) entry which is preliminary data.</text>
</comment>
<feature type="transmembrane region" description="Helical" evidence="8">
    <location>
        <begin position="138"/>
        <end position="161"/>
    </location>
</feature>
<dbReference type="PANTHER" id="PTHR31204:SF1">
    <property type="entry name" value="SIGMA INTRACELLULAR RECEPTOR 2"/>
    <property type="match status" value="1"/>
</dbReference>
<evidence type="ECO:0000256" key="8">
    <source>
        <dbReference type="SAM" id="Phobius"/>
    </source>
</evidence>
<dbReference type="InterPro" id="IPR016964">
    <property type="entry name" value="Sigma2_recept"/>
</dbReference>